<gene>
    <name evidence="3" type="ORF">HD556DRAFT_1314790</name>
</gene>
<dbReference type="InterPro" id="IPR046521">
    <property type="entry name" value="DUF6698"/>
</dbReference>
<name>A0A9P7A9U7_9AGAM</name>
<dbReference type="RefSeq" id="XP_041152253.1">
    <property type="nucleotide sequence ID" value="XM_041301002.1"/>
</dbReference>
<feature type="coiled-coil region" evidence="1">
    <location>
        <begin position="32"/>
        <end position="59"/>
    </location>
</feature>
<accession>A0A9P7A9U7</accession>
<evidence type="ECO:0000313" key="3">
    <source>
        <dbReference type="EMBL" id="KAG1784768.1"/>
    </source>
</evidence>
<dbReference type="AlphaFoldDB" id="A0A9P7A9U7"/>
<feature type="compositionally biased region" description="Polar residues" evidence="2">
    <location>
        <begin position="1"/>
        <end position="17"/>
    </location>
</feature>
<sequence length="414" mass="47101">MSQVDDNPQPEASSQIEQPAAVSSIAVPTSDIARQRRRIADLEEKLQVLESGHAVKQRETNYFMSQGRAIRRMVTLYDSVEDLINENDRRCDIEGDDDDITLESVFHLHLLIATDRFDTSQNWLQTGYIVLNNVLPWFHRKASDMEYEDYTHMLKKLRQGADGAQGDDTSKLKPLVPDWVNREWKPDPPVDPEDKHCRGFTNDACGRLLCPTELDWNNPTLVLHFVRAGIRDRIDGHIVTEMSWPAFLYAGYTADPNNLEEGLFKSKLLVQAFKAIFTSPSSAKEVAGDGDGANIIENNRRAKKDVLGKKVKTHVAQIIKMHKVSPRSIAYVSCQVSDGDFDYIQFWCNIVDFFECPPGRTAQRNVDRLLMWWTRKVFGTTRRAELSDAAKAHMSVNALAMQRARLDDALFDSE</sequence>
<dbReference type="OrthoDB" id="2662502at2759"/>
<evidence type="ECO:0000256" key="2">
    <source>
        <dbReference type="SAM" id="MobiDB-lite"/>
    </source>
</evidence>
<evidence type="ECO:0000313" key="4">
    <source>
        <dbReference type="Proteomes" id="UP000719766"/>
    </source>
</evidence>
<dbReference type="Proteomes" id="UP000719766">
    <property type="component" value="Unassembled WGS sequence"/>
</dbReference>
<feature type="region of interest" description="Disordered" evidence="2">
    <location>
        <begin position="1"/>
        <end position="21"/>
    </location>
</feature>
<keyword evidence="1" id="KW-0175">Coiled coil</keyword>
<evidence type="ECO:0000256" key="1">
    <source>
        <dbReference type="SAM" id="Coils"/>
    </source>
</evidence>
<comment type="caution">
    <text evidence="3">The sequence shown here is derived from an EMBL/GenBank/DDBJ whole genome shotgun (WGS) entry which is preliminary data.</text>
</comment>
<protein>
    <submittedName>
        <fullName evidence="3">Uncharacterized protein</fullName>
    </submittedName>
</protein>
<organism evidence="3 4">
    <name type="scientific">Suillus plorans</name>
    <dbReference type="NCBI Taxonomy" id="116603"/>
    <lineage>
        <taxon>Eukaryota</taxon>
        <taxon>Fungi</taxon>
        <taxon>Dikarya</taxon>
        <taxon>Basidiomycota</taxon>
        <taxon>Agaricomycotina</taxon>
        <taxon>Agaricomycetes</taxon>
        <taxon>Agaricomycetidae</taxon>
        <taxon>Boletales</taxon>
        <taxon>Suillineae</taxon>
        <taxon>Suillaceae</taxon>
        <taxon>Suillus</taxon>
    </lineage>
</organism>
<proteinExistence type="predicted"/>
<dbReference type="EMBL" id="JABBWE010000129">
    <property type="protein sequence ID" value="KAG1784768.1"/>
    <property type="molecule type" value="Genomic_DNA"/>
</dbReference>
<keyword evidence="4" id="KW-1185">Reference proteome</keyword>
<dbReference type="Pfam" id="PF20414">
    <property type="entry name" value="DUF6698"/>
    <property type="match status" value="1"/>
</dbReference>
<dbReference type="GeneID" id="64594766"/>
<reference evidence="3" key="1">
    <citation type="journal article" date="2020" name="New Phytol.">
        <title>Comparative genomics reveals dynamic genome evolution in host specialist ectomycorrhizal fungi.</title>
        <authorList>
            <person name="Lofgren L.A."/>
            <person name="Nguyen N.H."/>
            <person name="Vilgalys R."/>
            <person name="Ruytinx J."/>
            <person name="Liao H.L."/>
            <person name="Branco S."/>
            <person name="Kuo A."/>
            <person name="LaButti K."/>
            <person name="Lipzen A."/>
            <person name="Andreopoulos W."/>
            <person name="Pangilinan J."/>
            <person name="Riley R."/>
            <person name="Hundley H."/>
            <person name="Na H."/>
            <person name="Barry K."/>
            <person name="Grigoriev I.V."/>
            <person name="Stajich J.E."/>
            <person name="Kennedy P.G."/>
        </authorList>
    </citation>
    <scope>NUCLEOTIDE SEQUENCE</scope>
    <source>
        <strain evidence="3">S12</strain>
    </source>
</reference>